<dbReference type="Proteomes" id="UP000246464">
    <property type="component" value="Chromosome 4"/>
</dbReference>
<protein>
    <submittedName>
        <fullName evidence="2">Putative neuroepithelial cell-transforming 1 protein</fullName>
    </submittedName>
</protein>
<gene>
    <name evidence="2" type="ORF">SMAX5B_000860</name>
</gene>
<name>A0A2U9BAJ9_SCOMX</name>
<proteinExistence type="predicted"/>
<accession>A0A2U9BAJ9</accession>
<sequence length="246" mass="26437">MGEPGEPTGRTSSRRLKRKLSPEEGSPPGSGGGERRSLRRGSSFTFLTPVPQWDFSLKRKRREKDDGDALSICSVDFKFMVLLTNLDNRSTVLSNAGSGGVCAPPVYSEHIINMTVLITERHQDTACGGRPFVTPGQVPFALRLARMDTFQTQCAVGLQQMSSPDRSVNTLYTSTIICVVSPPHTHLHVDPGGWATVPAWVCAPQGWLSVSPSAGVASPTVAVQTCMKKSHSEIGKHVAPPLGQST</sequence>
<feature type="region of interest" description="Disordered" evidence="1">
    <location>
        <begin position="1"/>
        <end position="41"/>
    </location>
</feature>
<dbReference type="EMBL" id="CP026246">
    <property type="protein sequence ID" value="AWP00983.1"/>
    <property type="molecule type" value="Genomic_DNA"/>
</dbReference>
<reference evidence="2 3" key="1">
    <citation type="submission" date="2017-12" db="EMBL/GenBank/DDBJ databases">
        <title>Integrating genomic resources of turbot (Scophthalmus maximus) in depth evaluation of genetic and physical mapping variation across individuals.</title>
        <authorList>
            <person name="Martinez P."/>
        </authorList>
    </citation>
    <scope>NUCLEOTIDE SEQUENCE [LARGE SCALE GENOMIC DNA]</scope>
</reference>
<keyword evidence="3" id="KW-1185">Reference proteome</keyword>
<evidence type="ECO:0000313" key="2">
    <source>
        <dbReference type="EMBL" id="AWP00983.1"/>
    </source>
</evidence>
<dbReference type="AlphaFoldDB" id="A0A2U9BAJ9"/>
<evidence type="ECO:0000256" key="1">
    <source>
        <dbReference type="SAM" id="MobiDB-lite"/>
    </source>
</evidence>
<evidence type="ECO:0000313" key="3">
    <source>
        <dbReference type="Proteomes" id="UP000246464"/>
    </source>
</evidence>
<organism evidence="2 3">
    <name type="scientific">Scophthalmus maximus</name>
    <name type="common">Turbot</name>
    <name type="synonym">Psetta maxima</name>
    <dbReference type="NCBI Taxonomy" id="52904"/>
    <lineage>
        <taxon>Eukaryota</taxon>
        <taxon>Metazoa</taxon>
        <taxon>Chordata</taxon>
        <taxon>Craniata</taxon>
        <taxon>Vertebrata</taxon>
        <taxon>Euteleostomi</taxon>
        <taxon>Actinopterygii</taxon>
        <taxon>Neopterygii</taxon>
        <taxon>Teleostei</taxon>
        <taxon>Neoteleostei</taxon>
        <taxon>Acanthomorphata</taxon>
        <taxon>Carangaria</taxon>
        <taxon>Pleuronectiformes</taxon>
        <taxon>Pleuronectoidei</taxon>
        <taxon>Scophthalmidae</taxon>
        <taxon>Scophthalmus</taxon>
    </lineage>
</organism>